<evidence type="ECO:0000256" key="1">
    <source>
        <dbReference type="SAM" id="MobiDB-lite"/>
    </source>
</evidence>
<dbReference type="PROSITE" id="PS51257">
    <property type="entry name" value="PROKAR_LIPOPROTEIN"/>
    <property type="match status" value="1"/>
</dbReference>
<feature type="chain" id="PRO_5045956218" description="Lipoprotein" evidence="2">
    <location>
        <begin position="27"/>
        <end position="69"/>
    </location>
</feature>
<evidence type="ECO:0000313" key="3">
    <source>
        <dbReference type="EMBL" id="MCN9241235.1"/>
    </source>
</evidence>
<name>A0ABT0ZBV2_9ACTN</name>
<evidence type="ECO:0000313" key="4">
    <source>
        <dbReference type="Proteomes" id="UP001523219"/>
    </source>
</evidence>
<dbReference type="Proteomes" id="UP001523219">
    <property type="component" value="Unassembled WGS sequence"/>
</dbReference>
<feature type="region of interest" description="Disordered" evidence="1">
    <location>
        <begin position="30"/>
        <end position="53"/>
    </location>
</feature>
<dbReference type="EMBL" id="JAMWMR010000007">
    <property type="protein sequence ID" value="MCN9241235.1"/>
    <property type="molecule type" value="Genomic_DNA"/>
</dbReference>
<gene>
    <name evidence="3" type="ORF">NGF19_10610</name>
</gene>
<accession>A0ABT0ZBV2</accession>
<evidence type="ECO:0000256" key="2">
    <source>
        <dbReference type="SAM" id="SignalP"/>
    </source>
</evidence>
<evidence type="ECO:0008006" key="5">
    <source>
        <dbReference type="Google" id="ProtNLM"/>
    </source>
</evidence>
<reference evidence="3 4" key="1">
    <citation type="submission" date="2022-05" db="EMBL/GenBank/DDBJ databases">
        <title>Streptomyces sp. nov. RY43-2 isolated from soil of a peat swamp forest.</title>
        <authorList>
            <person name="Kanchanasin P."/>
            <person name="Tanasupawat S."/>
            <person name="Phongsopitanun W."/>
        </authorList>
    </citation>
    <scope>NUCLEOTIDE SEQUENCE [LARGE SCALE GENOMIC DNA]</scope>
    <source>
        <strain evidence="3 4">RY43-2</strain>
    </source>
</reference>
<comment type="caution">
    <text evidence="3">The sequence shown here is derived from an EMBL/GenBank/DDBJ whole genome shotgun (WGS) entry which is preliminary data.</text>
</comment>
<feature type="signal peptide" evidence="2">
    <location>
        <begin position="1"/>
        <end position="26"/>
    </location>
</feature>
<protein>
    <recommendedName>
        <fullName evidence="5">Lipoprotein</fullName>
    </recommendedName>
</protein>
<dbReference type="RefSeq" id="WP_252424366.1">
    <property type="nucleotide sequence ID" value="NZ_JAMWMR010000007.1"/>
</dbReference>
<proteinExistence type="predicted"/>
<keyword evidence="4" id="KW-1185">Reference proteome</keyword>
<keyword evidence="2" id="KW-0732">Signal</keyword>
<organism evidence="3 4">
    <name type="scientific">Streptomyces macrolidinus</name>
    <dbReference type="NCBI Taxonomy" id="2952607"/>
    <lineage>
        <taxon>Bacteria</taxon>
        <taxon>Bacillati</taxon>
        <taxon>Actinomycetota</taxon>
        <taxon>Actinomycetes</taxon>
        <taxon>Kitasatosporales</taxon>
        <taxon>Streptomycetaceae</taxon>
        <taxon>Streptomyces</taxon>
    </lineage>
</organism>
<sequence>MPVRSARTQLLAATVLVIAATAGLTAGCQDGRGVRDEGPPVVSRSLGTTGGPCGDGVSQRSFCAASTAQ</sequence>